<evidence type="ECO:0000313" key="2">
    <source>
        <dbReference type="EMBL" id="KAK9922389.1"/>
    </source>
</evidence>
<feature type="compositionally biased region" description="Acidic residues" evidence="1">
    <location>
        <begin position="104"/>
        <end position="113"/>
    </location>
</feature>
<comment type="caution">
    <text evidence="2">The sequence shown here is derived from an EMBL/GenBank/DDBJ whole genome shotgun (WGS) entry which is preliminary data.</text>
</comment>
<dbReference type="EMBL" id="JBEDUW010000006">
    <property type="protein sequence ID" value="KAK9922389.1"/>
    <property type="molecule type" value="Genomic_DNA"/>
</dbReference>
<gene>
    <name evidence="2" type="ORF">M0R45_030854</name>
</gene>
<dbReference type="Proteomes" id="UP001457282">
    <property type="component" value="Unassembled WGS sequence"/>
</dbReference>
<accession>A0AAW1WC63</accession>
<proteinExistence type="predicted"/>
<evidence type="ECO:0000313" key="3">
    <source>
        <dbReference type="Proteomes" id="UP001457282"/>
    </source>
</evidence>
<organism evidence="2 3">
    <name type="scientific">Rubus argutus</name>
    <name type="common">Southern blackberry</name>
    <dbReference type="NCBI Taxonomy" id="59490"/>
    <lineage>
        <taxon>Eukaryota</taxon>
        <taxon>Viridiplantae</taxon>
        <taxon>Streptophyta</taxon>
        <taxon>Embryophyta</taxon>
        <taxon>Tracheophyta</taxon>
        <taxon>Spermatophyta</taxon>
        <taxon>Magnoliopsida</taxon>
        <taxon>eudicotyledons</taxon>
        <taxon>Gunneridae</taxon>
        <taxon>Pentapetalae</taxon>
        <taxon>rosids</taxon>
        <taxon>fabids</taxon>
        <taxon>Rosales</taxon>
        <taxon>Rosaceae</taxon>
        <taxon>Rosoideae</taxon>
        <taxon>Rosoideae incertae sedis</taxon>
        <taxon>Rubus</taxon>
    </lineage>
</organism>
<feature type="compositionally biased region" description="Polar residues" evidence="1">
    <location>
        <begin position="47"/>
        <end position="60"/>
    </location>
</feature>
<sequence length="113" mass="12722">MSVQLADKYLQNALGIVEDVVDQSRQVHPSSYFVILDMDEDPKLQVLQPSFPQNNHQGVLSTDLVKGKPSQKRKDIWATKSSQASRSDHSSVVAANQELQELSYLDDDDDDMF</sequence>
<protein>
    <submittedName>
        <fullName evidence="2">Uncharacterized protein</fullName>
    </submittedName>
</protein>
<keyword evidence="3" id="KW-1185">Reference proteome</keyword>
<reference evidence="2 3" key="1">
    <citation type="journal article" date="2023" name="G3 (Bethesda)">
        <title>A chromosome-length genome assembly and annotation of blackberry (Rubus argutus, cv. 'Hillquist').</title>
        <authorList>
            <person name="Bruna T."/>
            <person name="Aryal R."/>
            <person name="Dudchenko O."/>
            <person name="Sargent D.J."/>
            <person name="Mead D."/>
            <person name="Buti M."/>
            <person name="Cavallini A."/>
            <person name="Hytonen T."/>
            <person name="Andres J."/>
            <person name="Pham M."/>
            <person name="Weisz D."/>
            <person name="Mascagni F."/>
            <person name="Usai G."/>
            <person name="Natali L."/>
            <person name="Bassil N."/>
            <person name="Fernandez G.E."/>
            <person name="Lomsadze A."/>
            <person name="Armour M."/>
            <person name="Olukolu B."/>
            <person name="Poorten T."/>
            <person name="Britton C."/>
            <person name="Davik J."/>
            <person name="Ashrafi H."/>
            <person name="Aiden E.L."/>
            <person name="Borodovsky M."/>
            <person name="Worthington M."/>
        </authorList>
    </citation>
    <scope>NUCLEOTIDE SEQUENCE [LARGE SCALE GENOMIC DNA]</scope>
    <source>
        <strain evidence="2">PI 553951</strain>
    </source>
</reference>
<dbReference type="AlphaFoldDB" id="A0AAW1WC63"/>
<feature type="region of interest" description="Disordered" evidence="1">
    <location>
        <begin position="46"/>
        <end position="113"/>
    </location>
</feature>
<evidence type="ECO:0000256" key="1">
    <source>
        <dbReference type="SAM" id="MobiDB-lite"/>
    </source>
</evidence>
<name>A0AAW1WC63_RUBAR</name>